<dbReference type="InterPro" id="IPR007219">
    <property type="entry name" value="XnlR_reg_dom"/>
</dbReference>
<name>Q5KEI4_CRYD1</name>
<evidence type="ECO:0000256" key="2">
    <source>
        <dbReference type="ARBA" id="ARBA00022723"/>
    </source>
</evidence>
<keyword evidence="10" id="KW-1185">Reference proteome</keyword>
<dbReference type="SUPFAM" id="SSF57701">
    <property type="entry name" value="Zn2/Cys6 DNA-binding domain"/>
    <property type="match status" value="1"/>
</dbReference>
<gene>
    <name evidence="9" type="ordered locus">CNG00420</name>
</gene>
<evidence type="ECO:0000256" key="1">
    <source>
        <dbReference type="ARBA" id="ARBA00004123"/>
    </source>
</evidence>
<keyword evidence="2" id="KW-0479">Metal-binding</keyword>
<dbReference type="InterPro" id="IPR036864">
    <property type="entry name" value="Zn2-C6_fun-type_DNA-bd_sf"/>
</dbReference>
<dbReference type="RefSeq" id="XP_571740.1">
    <property type="nucleotide sequence ID" value="XM_571740.2"/>
</dbReference>
<feature type="compositionally biased region" description="Basic and acidic residues" evidence="7">
    <location>
        <begin position="9"/>
        <end position="25"/>
    </location>
</feature>
<dbReference type="HOGENOM" id="CLU_380350_0_0_1"/>
<feature type="region of interest" description="Disordered" evidence="7">
    <location>
        <begin position="159"/>
        <end position="187"/>
    </location>
</feature>
<dbReference type="InterPro" id="IPR051089">
    <property type="entry name" value="prtT"/>
</dbReference>
<comment type="subcellular location">
    <subcellularLocation>
        <location evidence="1">Nucleus</location>
    </subcellularLocation>
</comment>
<feature type="compositionally biased region" description="Low complexity" evidence="7">
    <location>
        <begin position="622"/>
        <end position="638"/>
    </location>
</feature>
<dbReference type="Gene3D" id="4.10.240.10">
    <property type="entry name" value="Zn(2)-C6 fungal-type DNA-binding domain"/>
    <property type="match status" value="1"/>
</dbReference>
<evidence type="ECO:0000313" key="10">
    <source>
        <dbReference type="Proteomes" id="UP000002149"/>
    </source>
</evidence>
<keyword evidence="4" id="KW-0238">DNA-binding</keyword>
<dbReference type="OrthoDB" id="3163292at2759"/>
<sequence length="730" mass="82290">MQSEGGSPEIKRKSSKVERGREACTECRRHKIRCNPRPDDPNHLYPCSRCERMSLTCEFQKHNRGRKRKHPVALLNGGLIDQGSNGEGSSRGEYISKRERTPPQNSSHSFGDPRFPFISTELAEPTGPRKQSGWHESDLEAYHRHGHQMSLRHMLADEPDDDASVDEEESRDELLDEEADGESSRKRLRVAVQKGSDLVDDPIRAGFVTEEEGRALFHLYLTHVNTSLPMLDPSFHTHSYVRESSPFLYTAILCIMSRYLSSVSLSGQAVSPESAQSVHQQILVLARDHLTWSFAEAVADINTVRAMVILSLHKEPDDDKAGYYVSRAILMGKELNLGRIPPKSESDRMTDKELQCLRSRQRVWLCLFFVNSIFNMQFRQPMLILQNDPLVATAHHWLKRSRPETLLRDSQLVCSTELRRKYLHYRDLLVGSGPDETTYRSALSLSILTKTMNQDWDVTSEAWIRDIIDVGGTSSHVNKPRIWTSALRLNLNLLIVNQTLRLPPEDQLDFGAPSSIPAFHHCLNAATTVLVRFEGLDRQQLTFASDTFLHFALYAATLLSTLCRGQHPYKFETVEIEHCRRLIRKTADALEGASAYPHDSPALHAYYLRRLNQYLPRPPSQNPGSSSSFSSGSGMPKPVANGQTAIDPILQNMSSGTTSLHTALTNALGNELDFLMADFPWMEGSGIEWLNEGETGQEQPQQVHMPPHPQTARMSYETGHFGAMPDNGGF</sequence>
<accession>Q5KEI4</accession>
<keyword evidence="3" id="KW-0805">Transcription regulation</keyword>
<dbReference type="InterPro" id="IPR001138">
    <property type="entry name" value="Zn2Cys6_DnaBD"/>
</dbReference>
<dbReference type="PANTHER" id="PTHR31845:SF17">
    <property type="entry name" value="ZN(II)2CYS6 TRANSCRIPTION FACTOR (EUROFUNG)"/>
    <property type="match status" value="1"/>
</dbReference>
<evidence type="ECO:0000256" key="7">
    <source>
        <dbReference type="SAM" id="MobiDB-lite"/>
    </source>
</evidence>
<dbReference type="Pfam" id="PF00172">
    <property type="entry name" value="Zn_clus"/>
    <property type="match status" value="1"/>
</dbReference>
<dbReference type="GO" id="GO:0000976">
    <property type="term" value="F:transcription cis-regulatory region binding"/>
    <property type="evidence" value="ECO:0000318"/>
    <property type="project" value="GO_Central"/>
</dbReference>
<evidence type="ECO:0000256" key="4">
    <source>
        <dbReference type="ARBA" id="ARBA00023125"/>
    </source>
</evidence>
<dbReference type="Proteomes" id="UP000002149">
    <property type="component" value="Chromosome 7"/>
</dbReference>
<dbReference type="GO" id="GO:0006355">
    <property type="term" value="P:regulation of DNA-templated transcription"/>
    <property type="evidence" value="ECO:0000318"/>
    <property type="project" value="GO_Central"/>
</dbReference>
<dbReference type="GO" id="GO:0000981">
    <property type="term" value="F:DNA-binding transcription factor activity, RNA polymerase II-specific"/>
    <property type="evidence" value="ECO:0000318"/>
    <property type="project" value="GO_Central"/>
</dbReference>
<feature type="compositionally biased region" description="Acidic residues" evidence="7">
    <location>
        <begin position="159"/>
        <end position="181"/>
    </location>
</feature>
<feature type="region of interest" description="Disordered" evidence="7">
    <location>
        <begin position="76"/>
        <end position="115"/>
    </location>
</feature>
<organism evidence="9 10">
    <name type="scientific">Cryptococcus deneoformans (strain JEC21 / ATCC MYA-565)</name>
    <name type="common">Cryptococcus neoformans var. neoformans serotype D</name>
    <dbReference type="NCBI Taxonomy" id="214684"/>
    <lineage>
        <taxon>Eukaryota</taxon>
        <taxon>Fungi</taxon>
        <taxon>Dikarya</taxon>
        <taxon>Basidiomycota</taxon>
        <taxon>Agaricomycotina</taxon>
        <taxon>Tremellomycetes</taxon>
        <taxon>Tremellales</taxon>
        <taxon>Cryptococcaceae</taxon>
        <taxon>Cryptococcus</taxon>
        <taxon>Cryptococcus neoformans species complex</taxon>
    </lineage>
</organism>
<dbReference type="GO" id="GO:0005634">
    <property type="term" value="C:nucleus"/>
    <property type="evidence" value="ECO:0000318"/>
    <property type="project" value="GO_Central"/>
</dbReference>
<feature type="region of interest" description="Disordered" evidence="7">
    <location>
        <begin position="617"/>
        <end position="642"/>
    </location>
</feature>
<dbReference type="GeneID" id="3258519"/>
<dbReference type="OMA" id="ILCIMSR"/>
<dbReference type="EMBL" id="AE017347">
    <property type="protein sequence ID" value="AAW44433.1"/>
    <property type="molecule type" value="Genomic_DNA"/>
</dbReference>
<dbReference type="PROSITE" id="PS00463">
    <property type="entry name" value="ZN2_CY6_FUNGAL_1"/>
    <property type="match status" value="1"/>
</dbReference>
<dbReference type="VEuPathDB" id="FungiDB:CNG00420"/>
<dbReference type="InParanoid" id="Q5KEI4"/>
<dbReference type="AlphaFoldDB" id="Q5KEI4"/>
<dbReference type="CDD" id="cd12148">
    <property type="entry name" value="fungal_TF_MHR"/>
    <property type="match status" value="1"/>
</dbReference>
<proteinExistence type="predicted"/>
<feature type="domain" description="Zn(2)-C6 fungal-type" evidence="8">
    <location>
        <begin position="23"/>
        <end position="59"/>
    </location>
</feature>
<keyword evidence="5" id="KW-0804">Transcription</keyword>
<evidence type="ECO:0000256" key="5">
    <source>
        <dbReference type="ARBA" id="ARBA00023163"/>
    </source>
</evidence>
<dbReference type="CDD" id="cd00067">
    <property type="entry name" value="GAL4"/>
    <property type="match status" value="1"/>
</dbReference>
<dbReference type="PaxDb" id="214684-Q5KEI4"/>
<evidence type="ECO:0000259" key="8">
    <source>
        <dbReference type="PROSITE" id="PS50048"/>
    </source>
</evidence>
<dbReference type="PANTHER" id="PTHR31845">
    <property type="entry name" value="FINGER DOMAIN PROTEIN, PUTATIVE-RELATED"/>
    <property type="match status" value="1"/>
</dbReference>
<dbReference type="PROSITE" id="PS50048">
    <property type="entry name" value="ZN2_CY6_FUNGAL_2"/>
    <property type="match status" value="1"/>
</dbReference>
<dbReference type="eggNOG" id="ENOG502SQ8H">
    <property type="taxonomic scope" value="Eukaryota"/>
</dbReference>
<dbReference type="SMART" id="SM00066">
    <property type="entry name" value="GAL4"/>
    <property type="match status" value="1"/>
</dbReference>
<reference evidence="9 10" key="1">
    <citation type="journal article" date="2005" name="Science">
        <title>The genome of the basidiomycetous yeast and human pathogen Cryptococcus neoformans.</title>
        <authorList>
            <person name="Loftus B.J."/>
            <person name="Fung E."/>
            <person name="Roncaglia P."/>
            <person name="Rowley D."/>
            <person name="Amedeo P."/>
            <person name="Bruno D."/>
            <person name="Vamathevan J."/>
            <person name="Miranda M."/>
            <person name="Anderson I.J."/>
            <person name="Fraser J.A."/>
            <person name="Allen J.E."/>
            <person name="Bosdet I.E."/>
            <person name="Brent M.R."/>
            <person name="Chiu R."/>
            <person name="Doering T.L."/>
            <person name="Donlin M.J."/>
            <person name="D'Souza C.A."/>
            <person name="Fox D.S."/>
            <person name="Grinberg V."/>
            <person name="Fu J."/>
            <person name="Fukushima M."/>
            <person name="Haas B.J."/>
            <person name="Huang J.C."/>
            <person name="Janbon G."/>
            <person name="Jones S.J."/>
            <person name="Koo H.L."/>
            <person name="Krzywinski M.I."/>
            <person name="Kwon-Chung J.K."/>
            <person name="Lengeler K.B."/>
            <person name="Maiti R."/>
            <person name="Marra M.A."/>
            <person name="Marra R.E."/>
            <person name="Mathewson C.A."/>
            <person name="Mitchell T.G."/>
            <person name="Pertea M."/>
            <person name="Riggs F.R."/>
            <person name="Salzberg S.L."/>
            <person name="Schein J.E."/>
            <person name="Shvartsbeyn A."/>
            <person name="Shin H."/>
            <person name="Shumway M."/>
            <person name="Specht C.A."/>
            <person name="Suh B.B."/>
            <person name="Tenney A."/>
            <person name="Utterback T.R."/>
            <person name="Wickes B.L."/>
            <person name="Wortman J.R."/>
            <person name="Wye N.H."/>
            <person name="Kronstad J.W."/>
            <person name="Lodge J.K."/>
            <person name="Heitman J."/>
            <person name="Davis R.W."/>
            <person name="Fraser C.M."/>
            <person name="Hyman R.W."/>
        </authorList>
    </citation>
    <scope>NUCLEOTIDE SEQUENCE [LARGE SCALE GENOMIC DNA]</scope>
    <source>
        <strain evidence="10">JEC21 / ATCC MYA-565</strain>
    </source>
</reference>
<dbReference type="GO" id="GO:0008270">
    <property type="term" value="F:zinc ion binding"/>
    <property type="evidence" value="ECO:0007669"/>
    <property type="project" value="InterPro"/>
</dbReference>
<dbReference type="Pfam" id="PF04082">
    <property type="entry name" value="Fungal_trans"/>
    <property type="match status" value="1"/>
</dbReference>
<evidence type="ECO:0000313" key="9">
    <source>
        <dbReference type="EMBL" id="AAW44433.1"/>
    </source>
</evidence>
<feature type="region of interest" description="Disordered" evidence="7">
    <location>
        <begin position="1"/>
        <end position="25"/>
    </location>
</feature>
<dbReference type="GO" id="GO:0006351">
    <property type="term" value="P:DNA-templated transcription"/>
    <property type="evidence" value="ECO:0007669"/>
    <property type="project" value="InterPro"/>
</dbReference>
<evidence type="ECO:0000256" key="6">
    <source>
        <dbReference type="ARBA" id="ARBA00023242"/>
    </source>
</evidence>
<dbReference type="KEGG" id="cne:CNG00420"/>
<evidence type="ECO:0000256" key="3">
    <source>
        <dbReference type="ARBA" id="ARBA00023015"/>
    </source>
</evidence>
<protein>
    <submittedName>
        <fullName evidence="9">Expressed protein</fullName>
    </submittedName>
</protein>
<keyword evidence="6" id="KW-0539">Nucleus</keyword>